<dbReference type="Proteomes" id="UP000322783">
    <property type="component" value="Unassembled WGS sequence"/>
</dbReference>
<keyword evidence="3" id="KW-1185">Reference proteome</keyword>
<dbReference type="Pfam" id="PF00248">
    <property type="entry name" value="Aldo_ket_red"/>
    <property type="match status" value="1"/>
</dbReference>
<feature type="domain" description="NADP-dependent oxidoreductase" evidence="1">
    <location>
        <begin position="20"/>
        <end position="329"/>
    </location>
</feature>
<dbReference type="CDD" id="cd19161">
    <property type="entry name" value="AKR_AKR15A1"/>
    <property type="match status" value="1"/>
</dbReference>
<dbReference type="EMBL" id="VTOZ01000007">
    <property type="protein sequence ID" value="TYZ29631.1"/>
    <property type="molecule type" value="Genomic_DNA"/>
</dbReference>
<dbReference type="InterPro" id="IPR023210">
    <property type="entry name" value="NADP_OxRdtase_dom"/>
</dbReference>
<comment type="caution">
    <text evidence="2">The sequence shown here is derived from an EMBL/GenBank/DDBJ whole genome shotgun (WGS) entry which is preliminary data.</text>
</comment>
<dbReference type="AlphaFoldDB" id="A0A5D6WM32"/>
<dbReference type="GO" id="GO:0050235">
    <property type="term" value="F:pyridoxal 4-dehydrogenase activity"/>
    <property type="evidence" value="ECO:0007669"/>
    <property type="project" value="InterPro"/>
</dbReference>
<dbReference type="GO" id="GO:0005829">
    <property type="term" value="C:cytosol"/>
    <property type="evidence" value="ECO:0007669"/>
    <property type="project" value="TreeGrafter"/>
</dbReference>
<dbReference type="PANTHER" id="PTHR42686">
    <property type="entry name" value="GH17980P-RELATED"/>
    <property type="match status" value="1"/>
</dbReference>
<name>A0A5D6WM32_9FIRM</name>
<reference evidence="2 3" key="1">
    <citation type="submission" date="2019-08" db="EMBL/GenBank/DDBJ databases">
        <title>Selenomonas sp. mPRGC5 and Selenomonas sp. mPRGC8 isolated from ruminal fluid of dairy goat (Capra hircus).</title>
        <authorList>
            <person name="Poothong S."/>
            <person name="Nuengjamnong C."/>
            <person name="Tanasupawat S."/>
        </authorList>
    </citation>
    <scope>NUCLEOTIDE SEQUENCE [LARGE SCALE GENOMIC DNA]</scope>
    <source>
        <strain evidence="3">mPRGC8</strain>
    </source>
</reference>
<dbReference type="SUPFAM" id="SSF51430">
    <property type="entry name" value="NAD(P)-linked oxidoreductase"/>
    <property type="match status" value="1"/>
</dbReference>
<dbReference type="InterPro" id="IPR036812">
    <property type="entry name" value="NAD(P)_OxRdtase_dom_sf"/>
</dbReference>
<dbReference type="PANTHER" id="PTHR42686:SF1">
    <property type="entry name" value="GH17980P-RELATED"/>
    <property type="match status" value="1"/>
</dbReference>
<gene>
    <name evidence="2" type="ORF">FZ041_04960</name>
</gene>
<dbReference type="Gene3D" id="3.20.20.100">
    <property type="entry name" value="NADP-dependent oxidoreductase domain"/>
    <property type="match status" value="1"/>
</dbReference>
<dbReference type="InterPro" id="IPR044478">
    <property type="entry name" value="Pld1-like"/>
</dbReference>
<dbReference type="InterPro" id="IPR020471">
    <property type="entry name" value="AKR"/>
</dbReference>
<proteinExistence type="predicted"/>
<organism evidence="2 3">
    <name type="scientific">Selenomonas caprae</name>
    <dbReference type="NCBI Taxonomy" id="2606905"/>
    <lineage>
        <taxon>Bacteria</taxon>
        <taxon>Bacillati</taxon>
        <taxon>Bacillota</taxon>
        <taxon>Negativicutes</taxon>
        <taxon>Selenomonadales</taxon>
        <taxon>Selenomonadaceae</taxon>
        <taxon>Selenomonas</taxon>
    </lineage>
</organism>
<evidence type="ECO:0000313" key="3">
    <source>
        <dbReference type="Proteomes" id="UP000322783"/>
    </source>
</evidence>
<accession>A0A5D6WM32</accession>
<evidence type="ECO:0000313" key="2">
    <source>
        <dbReference type="EMBL" id="TYZ29631.1"/>
    </source>
</evidence>
<evidence type="ECO:0000259" key="1">
    <source>
        <dbReference type="Pfam" id="PF00248"/>
    </source>
</evidence>
<sequence length="333" mass="37598">MCIMITMNKIKRVDLKVPSLILGCSGMANMYHRMTNAEAIGIAEGAIELGYRGFDVAPHYGASLAEIRLGLALRNLERDDFVLSTKVGRLLYPRQEEGLQNGNEFYDENPMNRVFDYSYDGIMRSYEDSIRRLGTRRIDILYVHDIGTYAHGKTPEERQHFKTLCDSGFKALEELRKNGQIKAFGIGANEVDIMVEAMDYADMDIMLVAQRYNLLETHHEEFFQKCEQRNVSVAVAAPYASGVLVKKSITEGHYEYGSVPKEIFDRVMEIRKVCDEYDIPIGAAALQYPLRNKNVVAVVCGATSQKQAASNWEWAQTDIPEGVWKALSDIGIN</sequence>
<protein>
    <submittedName>
        <fullName evidence="2">Aldo/keto reductase</fullName>
    </submittedName>
</protein>